<dbReference type="CDD" id="cd03468">
    <property type="entry name" value="PolY_like"/>
    <property type="match status" value="1"/>
</dbReference>
<evidence type="ECO:0000313" key="3">
    <source>
        <dbReference type="EMBL" id="BDT60474.1"/>
    </source>
</evidence>
<keyword evidence="1" id="KW-0227">DNA damage</keyword>
<dbReference type="Pfam" id="PF00817">
    <property type="entry name" value="IMS"/>
    <property type="match status" value="1"/>
</dbReference>
<dbReference type="PANTHER" id="PTHR35369">
    <property type="entry name" value="BLR3025 PROTEIN-RELATED"/>
    <property type="match status" value="1"/>
</dbReference>
<dbReference type="InterPro" id="IPR043502">
    <property type="entry name" value="DNA/RNA_pol_sf"/>
</dbReference>
<dbReference type="EMBL" id="AP026966">
    <property type="protein sequence ID" value="BDT60474.1"/>
    <property type="molecule type" value="Genomic_DNA"/>
</dbReference>
<feature type="domain" description="UmuC" evidence="2">
    <location>
        <begin position="6"/>
        <end position="117"/>
    </location>
</feature>
<dbReference type="InterPro" id="IPR001126">
    <property type="entry name" value="UmuC"/>
</dbReference>
<dbReference type="SUPFAM" id="SSF56672">
    <property type="entry name" value="DNA/RNA polymerases"/>
    <property type="match status" value="1"/>
</dbReference>
<reference evidence="3" key="1">
    <citation type="submission" date="2022-11" db="EMBL/GenBank/DDBJ databases">
        <title>Isolation and characterization of PLA-degrading bacterium Massilia sp. from Antarctic soil.</title>
        <authorList>
            <person name="Sato K."/>
            <person name="Gomez-Fuentes C."/>
            <person name="Ahmad S.A."/>
            <person name="Zulkharnain A."/>
        </authorList>
    </citation>
    <scope>NUCLEOTIDE SEQUENCE</scope>
    <source>
        <strain evidence="3">N-3</strain>
    </source>
</reference>
<name>A0ABN6TE30_9BURK</name>
<accession>A0ABN6TE30</accession>
<proteinExistence type="predicted"/>
<dbReference type="Proteomes" id="UP001163336">
    <property type="component" value="Chromosome"/>
</dbReference>
<sequence>MLEREKVLGMSCAARAAGIKVGMRRGGVLMLVPHARIYERSTAGEEAALQAVAIALLKYTPLVTLAEESTLLIDIGASLRLFGGVRALCKLVRTDLRALGFSGRMSCAPTARGAWLLARFRGERVLKPETMARHLDRLPAMIVPAARPFASWFEGIGCSSIAELRQLPRPGLQRRCGRHLLDTLDSAFGSAPELFEWITPPSTFEAKIELFDRIENVDLLMVGAQRLVLQLTGWLSGKQLAAERVTLRLVHERGREARPDTAIDIALAEPTWQSDHILRLMKERLGRVELVAPVIGLALDVAQLQPMAPPSESLFVEPGGTQEDQVRMLELLVARLGADNVLQPLPVADYRPEVANAWVSIQQNVKETAVIAQLSPDLDMSMRPTWLLAKPIALLIRDHRPFYTSPLRMISGPERVEAGWWGNTASRDYFIAEGRDHVLYHVYRERFSGDGEGSDPRWFLHGLFG</sequence>
<evidence type="ECO:0000259" key="2">
    <source>
        <dbReference type="Pfam" id="PF00817"/>
    </source>
</evidence>
<gene>
    <name evidence="3" type="ORF">MasN3_39680</name>
</gene>
<dbReference type="InterPro" id="IPR050356">
    <property type="entry name" value="SulA_CellDiv_inhibitor"/>
</dbReference>
<organism evidence="3 4">
    <name type="scientific">Massilia varians</name>
    <dbReference type="NCBI Taxonomy" id="457921"/>
    <lineage>
        <taxon>Bacteria</taxon>
        <taxon>Pseudomonadati</taxon>
        <taxon>Pseudomonadota</taxon>
        <taxon>Betaproteobacteria</taxon>
        <taxon>Burkholderiales</taxon>
        <taxon>Oxalobacteraceae</taxon>
        <taxon>Telluria group</taxon>
        <taxon>Massilia</taxon>
    </lineage>
</organism>
<evidence type="ECO:0000313" key="4">
    <source>
        <dbReference type="Proteomes" id="UP001163336"/>
    </source>
</evidence>
<protein>
    <recommendedName>
        <fullName evidence="2">UmuC domain-containing protein</fullName>
    </recommendedName>
</protein>
<dbReference type="PANTHER" id="PTHR35369:SF2">
    <property type="entry name" value="BLR3025 PROTEIN"/>
    <property type="match status" value="1"/>
</dbReference>
<evidence type="ECO:0000256" key="1">
    <source>
        <dbReference type="ARBA" id="ARBA00022763"/>
    </source>
</evidence>
<keyword evidence="4" id="KW-1185">Reference proteome</keyword>